<evidence type="ECO:0000256" key="5">
    <source>
        <dbReference type="SAM" id="MobiDB-lite"/>
    </source>
</evidence>
<dbReference type="Proteomes" id="UP000327085">
    <property type="component" value="Chromosome 3"/>
</dbReference>
<dbReference type="SUPFAM" id="SSF48592">
    <property type="entry name" value="GroEL equatorial domain-like"/>
    <property type="match status" value="1"/>
</dbReference>
<evidence type="ECO:0000256" key="4">
    <source>
        <dbReference type="ARBA" id="ARBA00031286"/>
    </source>
</evidence>
<evidence type="ECO:0000256" key="1">
    <source>
        <dbReference type="ARBA" id="ARBA00022741"/>
    </source>
</evidence>
<dbReference type="GO" id="GO:0005524">
    <property type="term" value="F:ATP binding"/>
    <property type="evidence" value="ECO:0007669"/>
    <property type="project" value="UniProtKB-KW"/>
</dbReference>
<dbReference type="AlphaFoldDB" id="A0A5E4FZM5"/>
<dbReference type="Gene3D" id="3.30.260.10">
    <property type="entry name" value="TCP-1-like chaperonin intermediate domain"/>
    <property type="match status" value="1"/>
</dbReference>
<dbReference type="FunFam" id="1.10.560.10:FF:000073">
    <property type="entry name" value="T-complex protein 1 subunit gamma"/>
    <property type="match status" value="1"/>
</dbReference>
<dbReference type="InterPro" id="IPR027410">
    <property type="entry name" value="TCP-1-like_intermed_sf"/>
</dbReference>
<dbReference type="Gene3D" id="1.10.560.10">
    <property type="entry name" value="GroEL-like equatorial domain"/>
    <property type="match status" value="1"/>
</dbReference>
<evidence type="ECO:0000313" key="7">
    <source>
        <dbReference type="Proteomes" id="UP000327085"/>
    </source>
</evidence>
<evidence type="ECO:0000256" key="2">
    <source>
        <dbReference type="ARBA" id="ARBA00022840"/>
    </source>
</evidence>
<keyword evidence="3" id="KW-0143">Chaperone</keyword>
<evidence type="ECO:0000313" key="6">
    <source>
        <dbReference type="EMBL" id="VVA32853.1"/>
    </source>
</evidence>
<dbReference type="InterPro" id="IPR002423">
    <property type="entry name" value="Cpn60/GroEL/TCP-1"/>
</dbReference>
<feature type="region of interest" description="Disordered" evidence="5">
    <location>
        <begin position="132"/>
        <end position="162"/>
    </location>
</feature>
<name>A0A5E4FZM5_PRUDU</name>
<dbReference type="Pfam" id="PF00118">
    <property type="entry name" value="Cpn60_TCP1"/>
    <property type="match status" value="1"/>
</dbReference>
<organism evidence="6 7">
    <name type="scientific">Prunus dulcis</name>
    <name type="common">Almond</name>
    <name type="synonym">Amygdalus dulcis</name>
    <dbReference type="NCBI Taxonomy" id="3755"/>
    <lineage>
        <taxon>Eukaryota</taxon>
        <taxon>Viridiplantae</taxon>
        <taxon>Streptophyta</taxon>
        <taxon>Embryophyta</taxon>
        <taxon>Tracheophyta</taxon>
        <taxon>Spermatophyta</taxon>
        <taxon>Magnoliopsida</taxon>
        <taxon>eudicotyledons</taxon>
        <taxon>Gunneridae</taxon>
        <taxon>Pentapetalae</taxon>
        <taxon>rosids</taxon>
        <taxon>fabids</taxon>
        <taxon>Rosales</taxon>
        <taxon>Rosaceae</taxon>
        <taxon>Amygdaloideae</taxon>
        <taxon>Amygdaleae</taxon>
        <taxon>Prunus</taxon>
    </lineage>
</organism>
<sequence>MSVARNILNNPKLVPGGGATELTVSATLKQNSSSVQGLEKWPYEAAAIAFEAIPRTLAQNCGVNVIRTMTALQGKHANGENAWIGIDGNTGVITDVKEKKIWDAYNVKAQSFKAAIEAACLLLRIDDIVSGMKKKQPPGGKARSKPQVEREGDADNEQIIPE</sequence>
<evidence type="ECO:0000256" key="3">
    <source>
        <dbReference type="ARBA" id="ARBA00023186"/>
    </source>
</evidence>
<dbReference type="Gramene" id="VVA32853">
    <property type="protein sequence ID" value="VVA32853"/>
    <property type="gene ID" value="Prudul26B018336"/>
</dbReference>
<dbReference type="PANTHER" id="PTHR11353">
    <property type="entry name" value="CHAPERONIN"/>
    <property type="match status" value="1"/>
</dbReference>
<reference evidence="7" key="1">
    <citation type="journal article" date="2020" name="Plant J.">
        <title>Transposons played a major role in the diversification between the closely related almond and peach genomes: results from the almond genome sequence.</title>
        <authorList>
            <person name="Alioto T."/>
            <person name="Alexiou K.G."/>
            <person name="Bardil A."/>
            <person name="Barteri F."/>
            <person name="Castanera R."/>
            <person name="Cruz F."/>
            <person name="Dhingra A."/>
            <person name="Duval H."/>
            <person name="Fernandez I Marti A."/>
            <person name="Frias L."/>
            <person name="Galan B."/>
            <person name="Garcia J.L."/>
            <person name="Howad W."/>
            <person name="Gomez-Garrido J."/>
            <person name="Gut M."/>
            <person name="Julca I."/>
            <person name="Morata J."/>
            <person name="Puigdomenech P."/>
            <person name="Ribeca P."/>
            <person name="Rubio Cabetas M.J."/>
            <person name="Vlasova A."/>
            <person name="Wirthensohn M."/>
            <person name="Garcia-Mas J."/>
            <person name="Gabaldon T."/>
            <person name="Casacuberta J.M."/>
            <person name="Arus P."/>
        </authorList>
    </citation>
    <scope>NUCLEOTIDE SEQUENCE [LARGE SCALE GENOMIC DNA]</scope>
    <source>
        <strain evidence="7">cv. Texas</strain>
    </source>
</reference>
<dbReference type="InParanoid" id="A0A5E4FZM5"/>
<protein>
    <recommendedName>
        <fullName evidence="4">CCT-gamma</fullName>
    </recommendedName>
</protein>
<dbReference type="InterPro" id="IPR027413">
    <property type="entry name" value="GROEL-like_equatorial_sf"/>
</dbReference>
<dbReference type="EMBL" id="CABIKO010000265">
    <property type="protein sequence ID" value="VVA32853.1"/>
    <property type="molecule type" value="Genomic_DNA"/>
</dbReference>
<accession>A0A5E4FZM5</accession>
<dbReference type="GO" id="GO:0140662">
    <property type="term" value="F:ATP-dependent protein folding chaperone"/>
    <property type="evidence" value="ECO:0007669"/>
    <property type="project" value="InterPro"/>
</dbReference>
<dbReference type="InterPro" id="IPR017998">
    <property type="entry name" value="Chaperone_TCP-1"/>
</dbReference>
<proteinExistence type="predicted"/>
<dbReference type="OMA" id="TLDQYTI"/>
<gene>
    <name evidence="6" type="ORF">ALMOND_2B018336</name>
</gene>
<keyword evidence="1" id="KW-0547">Nucleotide-binding</keyword>
<keyword evidence="2" id="KW-0067">ATP-binding</keyword>